<dbReference type="Gene3D" id="1.10.1740.10">
    <property type="match status" value="1"/>
</dbReference>
<evidence type="ECO:0000259" key="6">
    <source>
        <dbReference type="Pfam" id="PF08281"/>
    </source>
</evidence>
<evidence type="ECO:0000256" key="4">
    <source>
        <dbReference type="ARBA" id="ARBA00023163"/>
    </source>
</evidence>
<name>A0A9Q3ZXA8_PSESX</name>
<evidence type="ECO:0000313" key="7">
    <source>
        <dbReference type="EMBL" id="MCF5062921.1"/>
    </source>
</evidence>
<keyword evidence="4" id="KW-0804">Transcription</keyword>
<dbReference type="Pfam" id="PF04542">
    <property type="entry name" value="Sigma70_r2"/>
    <property type="match status" value="1"/>
</dbReference>
<dbReference type="PANTHER" id="PTHR43133:SF63">
    <property type="entry name" value="RNA POLYMERASE SIGMA FACTOR FECI-RELATED"/>
    <property type="match status" value="1"/>
</dbReference>
<feature type="domain" description="RNA polymerase sigma-70 region 2" evidence="5">
    <location>
        <begin position="19"/>
        <end position="84"/>
    </location>
</feature>
<dbReference type="Pfam" id="PF08281">
    <property type="entry name" value="Sigma70_r4_2"/>
    <property type="match status" value="1"/>
</dbReference>
<dbReference type="InterPro" id="IPR013324">
    <property type="entry name" value="RNA_pol_sigma_r3/r4-like"/>
</dbReference>
<dbReference type="InterPro" id="IPR013249">
    <property type="entry name" value="RNA_pol_sigma70_r4_t2"/>
</dbReference>
<comment type="similarity">
    <text evidence="1">Belongs to the sigma-70 factor family. ECF subfamily.</text>
</comment>
<reference evidence="7" key="1">
    <citation type="submission" date="2019-11" db="EMBL/GenBank/DDBJ databases">
        <title>Epiphytic Pseudomonas syringae from cherry orchards.</title>
        <authorList>
            <person name="Hulin M.T."/>
        </authorList>
    </citation>
    <scope>NUCLEOTIDE SEQUENCE</scope>
    <source>
        <strain evidence="7">PA-6-9A</strain>
    </source>
</reference>
<dbReference type="SUPFAM" id="SSF88946">
    <property type="entry name" value="Sigma2 domain of RNA polymerase sigma factors"/>
    <property type="match status" value="1"/>
</dbReference>
<protein>
    <submittedName>
        <fullName evidence="7">Sigma-70 family RNA polymerase sigma factor</fullName>
    </submittedName>
</protein>
<evidence type="ECO:0000259" key="5">
    <source>
        <dbReference type="Pfam" id="PF04542"/>
    </source>
</evidence>
<dbReference type="Proteomes" id="UP000814207">
    <property type="component" value="Unassembled WGS sequence"/>
</dbReference>
<dbReference type="GO" id="GO:0003677">
    <property type="term" value="F:DNA binding"/>
    <property type="evidence" value="ECO:0007669"/>
    <property type="project" value="InterPro"/>
</dbReference>
<evidence type="ECO:0000313" key="8">
    <source>
        <dbReference type="Proteomes" id="UP000814207"/>
    </source>
</evidence>
<dbReference type="FunFam" id="1.10.10.10:FF:000427">
    <property type="entry name" value="RNA polymerase sigma factor"/>
    <property type="match status" value="1"/>
</dbReference>
<dbReference type="NCBIfam" id="TIGR02937">
    <property type="entry name" value="sigma70-ECF"/>
    <property type="match status" value="1"/>
</dbReference>
<comment type="caution">
    <text evidence="7">The sequence shown here is derived from an EMBL/GenBank/DDBJ whole genome shotgun (WGS) entry which is preliminary data.</text>
</comment>
<dbReference type="Gene3D" id="1.10.10.10">
    <property type="entry name" value="Winged helix-like DNA-binding domain superfamily/Winged helix DNA-binding domain"/>
    <property type="match status" value="1"/>
</dbReference>
<evidence type="ECO:0000256" key="3">
    <source>
        <dbReference type="ARBA" id="ARBA00023082"/>
    </source>
</evidence>
<dbReference type="GO" id="GO:0016987">
    <property type="term" value="F:sigma factor activity"/>
    <property type="evidence" value="ECO:0007669"/>
    <property type="project" value="UniProtKB-KW"/>
</dbReference>
<organism evidence="7 8">
    <name type="scientific">Pseudomonas syringae</name>
    <dbReference type="NCBI Taxonomy" id="317"/>
    <lineage>
        <taxon>Bacteria</taxon>
        <taxon>Pseudomonadati</taxon>
        <taxon>Pseudomonadota</taxon>
        <taxon>Gammaproteobacteria</taxon>
        <taxon>Pseudomonadales</taxon>
        <taxon>Pseudomonadaceae</taxon>
        <taxon>Pseudomonas</taxon>
    </lineage>
</organism>
<dbReference type="AlphaFoldDB" id="A0A9Q3ZXA8"/>
<dbReference type="EMBL" id="WKEU01000025">
    <property type="protein sequence ID" value="MCF5062921.1"/>
    <property type="molecule type" value="Genomic_DNA"/>
</dbReference>
<evidence type="ECO:0000256" key="2">
    <source>
        <dbReference type="ARBA" id="ARBA00023015"/>
    </source>
</evidence>
<dbReference type="PANTHER" id="PTHR43133">
    <property type="entry name" value="RNA POLYMERASE ECF-TYPE SIGMA FACTO"/>
    <property type="match status" value="1"/>
</dbReference>
<dbReference type="InterPro" id="IPR013325">
    <property type="entry name" value="RNA_pol_sigma_r2"/>
</dbReference>
<dbReference type="InterPro" id="IPR039425">
    <property type="entry name" value="RNA_pol_sigma-70-like"/>
</dbReference>
<dbReference type="GO" id="GO:0006352">
    <property type="term" value="P:DNA-templated transcription initiation"/>
    <property type="evidence" value="ECO:0007669"/>
    <property type="project" value="InterPro"/>
</dbReference>
<dbReference type="InterPro" id="IPR036388">
    <property type="entry name" value="WH-like_DNA-bd_sf"/>
</dbReference>
<dbReference type="SUPFAM" id="SSF88659">
    <property type="entry name" value="Sigma3 and sigma4 domains of RNA polymerase sigma factors"/>
    <property type="match status" value="1"/>
</dbReference>
<dbReference type="NCBIfam" id="NF008889">
    <property type="entry name" value="PRK11924.1-1"/>
    <property type="match status" value="1"/>
</dbReference>
<feature type="domain" description="RNA polymerase sigma factor 70 region 4 type 2" evidence="6">
    <location>
        <begin position="115"/>
        <end position="167"/>
    </location>
</feature>
<proteinExistence type="inferred from homology"/>
<keyword evidence="2" id="KW-0805">Transcription regulation</keyword>
<keyword evidence="3" id="KW-0731">Sigma factor</keyword>
<evidence type="ECO:0000256" key="1">
    <source>
        <dbReference type="ARBA" id="ARBA00010641"/>
    </source>
</evidence>
<accession>A0A9Q3ZXA8</accession>
<dbReference type="InterPro" id="IPR007627">
    <property type="entry name" value="RNA_pol_sigma70_r2"/>
</dbReference>
<gene>
    <name evidence="7" type="ORF">GIW73_08220</name>
</gene>
<dbReference type="InterPro" id="IPR014284">
    <property type="entry name" value="RNA_pol_sigma-70_dom"/>
</dbReference>
<sequence length="172" mass="19540">MLFSPSSLPPSRNDALHRLFGDHHPWLVERLRLRLGCREDAADLAAETFAQVVAMPDPQAIREPRALLSTIGKRLIFARWRRNDIERAYLEVLAHMPEAVAPSPQEHWLVIEALMEIDRLLDRLSSKARAAFLYSQLDGRTYACIARELGVSVTRVHQYVVQGLTACYLAQP</sequence>